<evidence type="ECO:0000313" key="4">
    <source>
        <dbReference type="Proteomes" id="UP000014634"/>
    </source>
</evidence>
<evidence type="ECO:0000313" key="3">
    <source>
        <dbReference type="EMBL" id="EPF28227.1"/>
    </source>
</evidence>
<protein>
    <recommendedName>
        <fullName evidence="5">LPS-assembly protein LptD</fullName>
    </recommendedName>
</protein>
<feature type="compositionally biased region" description="Polar residues" evidence="1">
    <location>
        <begin position="628"/>
        <end position="646"/>
    </location>
</feature>
<sequence length="1153" mass="130560">MKKSLVSVFFLFLFILSSLYAQIAKEPKVITINSVRIMEVFKKENKAQYGTKPDKSDEKADTNSSEDKTDQGNGGSAASPQASSRAEVPTADAAAKQADAGKQSAADISAGRIDAESPEERTNDTENTSDTQTQVTTEEAQKAVEEKKDNIIVFTGGVSLSVKEGSSVSTIEADKLVYNRSENTIEAEGNVRYSRKTGGSDGAEEFIGELLLFNIDEMEGIFLDGTIKQAPRKQGQNPFTIQSATVGRDSSGATGFKDAVLSTNPDPDEEPLWSIRASRIWMLPGNELAFANGYFSIGIVPILYLPFFYHPADEMLFHPVFGFRNREGYFVQTTTYLLGRKPLDTDSKKSGSFSNFMKSDRLKKQERIGLFFKNMEEDATDISPAYIKLIADTYSQLGGLIGIDGKTVPKNTPIRQLDFSLFFGMSRTLFPLNRVGSGGISHSTYDTHGKRHYNKSFFMGMQVPFRYRAHINFGISQAPFQLSINMPFISDPYFKKDFFDRSEDMNWFNYLLNKENLAKGADIGRETSFSWKINSSIRPSFKKISPWISSFNLDTASLTVDFSSKTKQSVTPEELHAPQKDFFYPSLFKPEGKISISGTLLSNTMFNEAPVKKNPDVEGIAHPFITQDKTASETSETENANSAQAENQKKDKMEFLDTFIPVFKPVYGKEFDHSITYSLSYSGDFSALQETTFASSQWHNPEDIKWKDYESRYYQLKGSAGLRGTLSYSQNLISLSSNLIISGNYQRHPWTRDVSKKPILELNNFKSNVYTLKNENSVTVNPFVYTDLFKPISFSWSITEILAKNTFTGTYSNPKWETQRVKWNKDFITAHTGSAVFGVILAEKYTQKLTFSVNLPPLLQAYSTSLNVSFPYGTLAASTKLFEKEKTKKKWFWDPFKMELNWALPYDIKMAQTYIYNIEDKKNERLHITFGWKYISAFYTQSREVPQKLVPGSGWVLNGTEKRFIPFALGFSFSNTSNPFTIYAWKNRIKIQLGLSSTLQFNLVRITDSYFTFAPKIIFNIHEFWDFSFGSSSRNDVIARYFQKALNLPVVIPGNTNVLTDLAQSFYFWDRSKREASGFKLQSLDIGFTHYLKDWTLKLNCEIKPQVKNTGSRKYYEFSPTITFAVAWNPISDIKVEAKKKEGKFSVERGAIQ</sequence>
<evidence type="ECO:0008006" key="5">
    <source>
        <dbReference type="Google" id="ProtNLM"/>
    </source>
</evidence>
<keyword evidence="2" id="KW-0732">Signal</keyword>
<feature type="signal peptide" evidence="2">
    <location>
        <begin position="1"/>
        <end position="21"/>
    </location>
</feature>
<feature type="region of interest" description="Disordered" evidence="1">
    <location>
        <begin position="628"/>
        <end position="648"/>
    </location>
</feature>
<dbReference type="InterPro" id="IPR050218">
    <property type="entry name" value="LptD"/>
</dbReference>
<proteinExistence type="predicted"/>
<dbReference type="AlphaFoldDB" id="A0AA87TEH3"/>
<feature type="compositionally biased region" description="Polar residues" evidence="1">
    <location>
        <begin position="125"/>
        <end position="136"/>
    </location>
</feature>
<gene>
    <name evidence="3" type="ORF">HMPREF9195_01919</name>
</gene>
<feature type="compositionally biased region" description="Low complexity" evidence="1">
    <location>
        <begin position="91"/>
        <end position="107"/>
    </location>
</feature>
<dbReference type="GO" id="GO:0009279">
    <property type="term" value="C:cell outer membrane"/>
    <property type="evidence" value="ECO:0007669"/>
    <property type="project" value="TreeGrafter"/>
</dbReference>
<evidence type="ECO:0000256" key="2">
    <source>
        <dbReference type="SAM" id="SignalP"/>
    </source>
</evidence>
<dbReference type="EMBL" id="ATFE01000013">
    <property type="protein sequence ID" value="EPF28227.1"/>
    <property type="molecule type" value="Genomic_DNA"/>
</dbReference>
<comment type="caution">
    <text evidence="3">The sequence shown here is derived from an EMBL/GenBank/DDBJ whole genome shotgun (WGS) entry which is preliminary data.</text>
</comment>
<feature type="compositionally biased region" description="Basic and acidic residues" evidence="1">
    <location>
        <begin position="113"/>
        <end position="124"/>
    </location>
</feature>
<feature type="chain" id="PRO_5041733270" description="LPS-assembly protein LptD" evidence="2">
    <location>
        <begin position="22"/>
        <end position="1153"/>
    </location>
</feature>
<dbReference type="GO" id="GO:1990351">
    <property type="term" value="C:transporter complex"/>
    <property type="evidence" value="ECO:0007669"/>
    <property type="project" value="TreeGrafter"/>
</dbReference>
<dbReference type="Proteomes" id="UP000014634">
    <property type="component" value="Unassembled WGS sequence"/>
</dbReference>
<evidence type="ECO:0000256" key="1">
    <source>
        <dbReference type="SAM" id="MobiDB-lite"/>
    </source>
</evidence>
<dbReference type="PANTHER" id="PTHR30189:SF1">
    <property type="entry name" value="LPS-ASSEMBLY PROTEIN LPTD"/>
    <property type="match status" value="1"/>
</dbReference>
<name>A0AA87TEH3_TREMD</name>
<feature type="compositionally biased region" description="Basic and acidic residues" evidence="1">
    <location>
        <begin position="46"/>
        <end position="70"/>
    </location>
</feature>
<dbReference type="PANTHER" id="PTHR30189">
    <property type="entry name" value="LPS-ASSEMBLY PROTEIN"/>
    <property type="match status" value="1"/>
</dbReference>
<feature type="region of interest" description="Disordered" evidence="1">
    <location>
        <begin position="46"/>
        <end position="136"/>
    </location>
</feature>
<accession>A0AA87TEH3</accession>
<reference evidence="3 4" key="1">
    <citation type="submission" date="2013-04" db="EMBL/GenBank/DDBJ databases">
        <title>The Genome Sequence of Treponema medium ATCC 700293.</title>
        <authorList>
            <consortium name="The Broad Institute Genomics Platform"/>
            <person name="Earl A."/>
            <person name="Ward D."/>
            <person name="Feldgarden M."/>
            <person name="Gevers D."/>
            <person name="Leonetti C."/>
            <person name="Blanton J.M."/>
            <person name="Dewhirst F.E."/>
            <person name="Izard J."/>
            <person name="Walker B."/>
            <person name="Young S."/>
            <person name="Zeng Q."/>
            <person name="Gargeya S."/>
            <person name="Fitzgerald M."/>
            <person name="Haas B."/>
            <person name="Abouelleil A."/>
            <person name="Allen A.W."/>
            <person name="Alvarado L."/>
            <person name="Arachchi H.M."/>
            <person name="Berlin A.M."/>
            <person name="Chapman S.B."/>
            <person name="Gainer-Dewar J."/>
            <person name="Goldberg J."/>
            <person name="Griggs A."/>
            <person name="Gujja S."/>
            <person name="Hansen M."/>
            <person name="Howarth C."/>
            <person name="Imamovic A."/>
            <person name="Ireland A."/>
            <person name="Larimer J."/>
            <person name="McCowan C."/>
            <person name="Murphy C."/>
            <person name="Pearson M."/>
            <person name="Poon T.W."/>
            <person name="Priest M."/>
            <person name="Roberts A."/>
            <person name="Saif S."/>
            <person name="Shea T."/>
            <person name="Sisk P."/>
            <person name="Sykes S."/>
            <person name="Wortman J."/>
            <person name="Nusbaum C."/>
            <person name="Birren B."/>
        </authorList>
    </citation>
    <scope>NUCLEOTIDE SEQUENCE [LARGE SCALE GENOMIC DNA]</scope>
    <source>
        <strain evidence="3 4">ATCC 700293</strain>
    </source>
</reference>
<dbReference type="RefSeq" id="WP_016523851.1">
    <property type="nucleotide sequence ID" value="NZ_KE332517.1"/>
</dbReference>
<organism evidence="3 4">
    <name type="scientific">Treponema medium ATCC 700293</name>
    <dbReference type="NCBI Taxonomy" id="1125700"/>
    <lineage>
        <taxon>Bacteria</taxon>
        <taxon>Pseudomonadati</taxon>
        <taxon>Spirochaetota</taxon>
        <taxon>Spirochaetia</taxon>
        <taxon>Spirochaetales</taxon>
        <taxon>Treponemataceae</taxon>
        <taxon>Treponema</taxon>
    </lineage>
</organism>